<organism evidence="8">
    <name type="scientific">freshwater metagenome</name>
    <dbReference type="NCBI Taxonomy" id="449393"/>
    <lineage>
        <taxon>unclassified sequences</taxon>
        <taxon>metagenomes</taxon>
        <taxon>ecological metagenomes</taxon>
    </lineage>
</organism>
<keyword evidence="6" id="KW-0413">Isomerase</keyword>
<dbReference type="PANTHER" id="PTHR31689">
    <property type="entry name" value="DIAMINOPIMELATE EPIMERASE, CHLOROPLASTIC"/>
    <property type="match status" value="1"/>
</dbReference>
<dbReference type="GO" id="GO:0008837">
    <property type="term" value="F:diaminopimelate epimerase activity"/>
    <property type="evidence" value="ECO:0007669"/>
    <property type="project" value="UniProtKB-EC"/>
</dbReference>
<comment type="catalytic activity">
    <reaction evidence="7">
        <text>(2S,6S)-2,6-diaminopimelate = meso-2,6-diaminopimelate</text>
        <dbReference type="Rhea" id="RHEA:15393"/>
        <dbReference type="ChEBI" id="CHEBI:57609"/>
        <dbReference type="ChEBI" id="CHEBI:57791"/>
        <dbReference type="EC" id="5.1.1.7"/>
    </reaction>
</comment>
<dbReference type="PANTHER" id="PTHR31689:SF0">
    <property type="entry name" value="DIAMINOPIMELATE EPIMERASE"/>
    <property type="match status" value="1"/>
</dbReference>
<dbReference type="HAMAP" id="MF_00197">
    <property type="entry name" value="DAP_epimerase"/>
    <property type="match status" value="1"/>
</dbReference>
<evidence type="ECO:0000256" key="4">
    <source>
        <dbReference type="ARBA" id="ARBA00022605"/>
    </source>
</evidence>
<evidence type="ECO:0000256" key="5">
    <source>
        <dbReference type="ARBA" id="ARBA00023154"/>
    </source>
</evidence>
<dbReference type="GO" id="GO:0009089">
    <property type="term" value="P:lysine biosynthetic process via diaminopimelate"/>
    <property type="evidence" value="ECO:0007669"/>
    <property type="project" value="UniProtKB-UniPathway"/>
</dbReference>
<evidence type="ECO:0000256" key="3">
    <source>
        <dbReference type="ARBA" id="ARBA00013080"/>
    </source>
</evidence>
<evidence type="ECO:0000313" key="8">
    <source>
        <dbReference type="EMBL" id="CAB4879383.1"/>
    </source>
</evidence>
<sequence>MSHTQAPFGGATLMKGHGTRNDFIMVIGPDAATAPVRIQPSVIAQLCDRATGVGADGLIRVVPPQTEGNGDLWFMDYRNADGSLAQMCGNGARVFSRVLLDRGWVTPDARGSFSIQTLSGVHRVHTHSDDTITIDMGPASFPQVDLHPVVSVYDAPNEAHTDSNEQRSWPATSVFMPNPHAVVFVNSLDQAGSLHWAPDVTPPQAFPEGVNVEFVHLIAPGHLQMRVYERGAGETLSCGTGACAAMVAAREKLGSTAPMSWQVDVPGGLLTVTQRPDGIDLRGPAVLTGEIPASELQFLAV</sequence>
<gene>
    <name evidence="8" type="ORF">UFOPK3401_01306</name>
</gene>
<evidence type="ECO:0000256" key="7">
    <source>
        <dbReference type="ARBA" id="ARBA00051712"/>
    </source>
</evidence>
<dbReference type="GO" id="GO:0005829">
    <property type="term" value="C:cytosol"/>
    <property type="evidence" value="ECO:0007669"/>
    <property type="project" value="TreeGrafter"/>
</dbReference>
<evidence type="ECO:0000256" key="2">
    <source>
        <dbReference type="ARBA" id="ARBA00010219"/>
    </source>
</evidence>
<dbReference type="Pfam" id="PF01678">
    <property type="entry name" value="DAP_epimerase"/>
    <property type="match status" value="2"/>
</dbReference>
<comment type="similarity">
    <text evidence="2">Belongs to the diaminopimelate epimerase family.</text>
</comment>
<keyword evidence="5" id="KW-0457">Lysine biosynthesis</keyword>
<dbReference type="InterPro" id="IPR018510">
    <property type="entry name" value="DAP_epimerase_AS"/>
</dbReference>
<evidence type="ECO:0000256" key="6">
    <source>
        <dbReference type="ARBA" id="ARBA00023235"/>
    </source>
</evidence>
<dbReference type="NCBIfam" id="TIGR00652">
    <property type="entry name" value="DapF"/>
    <property type="match status" value="1"/>
</dbReference>
<dbReference type="PROSITE" id="PS01326">
    <property type="entry name" value="DAP_EPIMERASE"/>
    <property type="match status" value="1"/>
</dbReference>
<name>A0A6J7EIF1_9ZZZZ</name>
<proteinExistence type="inferred from homology"/>
<evidence type="ECO:0000256" key="1">
    <source>
        <dbReference type="ARBA" id="ARBA00005196"/>
    </source>
</evidence>
<dbReference type="UniPathway" id="UPA00034">
    <property type="reaction ID" value="UER00025"/>
</dbReference>
<dbReference type="SUPFAM" id="SSF54506">
    <property type="entry name" value="Diaminopimelate epimerase-like"/>
    <property type="match status" value="2"/>
</dbReference>
<dbReference type="EMBL" id="CAFBLM010000073">
    <property type="protein sequence ID" value="CAB4879383.1"/>
    <property type="molecule type" value="Genomic_DNA"/>
</dbReference>
<protein>
    <recommendedName>
        <fullName evidence="3">diaminopimelate epimerase</fullName>
        <ecNumber evidence="3">5.1.1.7</ecNumber>
    </recommendedName>
</protein>
<reference evidence="8" key="1">
    <citation type="submission" date="2020-05" db="EMBL/GenBank/DDBJ databases">
        <authorList>
            <person name="Chiriac C."/>
            <person name="Salcher M."/>
            <person name="Ghai R."/>
            <person name="Kavagutti S V."/>
        </authorList>
    </citation>
    <scope>NUCLEOTIDE SEQUENCE</scope>
</reference>
<dbReference type="InterPro" id="IPR001653">
    <property type="entry name" value="DAP_epimerase_DapF"/>
</dbReference>
<keyword evidence="4" id="KW-0028">Amino-acid biosynthesis</keyword>
<accession>A0A6J7EIF1</accession>
<dbReference type="Gene3D" id="3.10.310.10">
    <property type="entry name" value="Diaminopimelate Epimerase, Chain A, domain 1"/>
    <property type="match status" value="2"/>
</dbReference>
<comment type="pathway">
    <text evidence="1">Amino-acid biosynthesis; L-lysine biosynthesis via DAP pathway; DL-2,6-diaminopimelate from LL-2,6-diaminopimelate: step 1/1.</text>
</comment>
<dbReference type="EC" id="5.1.1.7" evidence="3"/>
<dbReference type="AlphaFoldDB" id="A0A6J7EIF1"/>